<dbReference type="STRING" id="6945.B7PR95"/>
<reference evidence="2 4" key="1">
    <citation type="submission" date="2008-03" db="EMBL/GenBank/DDBJ databases">
        <title>Annotation of Ixodes scapularis.</title>
        <authorList>
            <consortium name="Ixodes scapularis Genome Project Consortium"/>
            <person name="Caler E."/>
            <person name="Hannick L.I."/>
            <person name="Bidwell S."/>
            <person name="Joardar V."/>
            <person name="Thiagarajan M."/>
            <person name="Amedeo P."/>
            <person name="Galinsky K.J."/>
            <person name="Schobel S."/>
            <person name="Inman J."/>
            <person name="Hostetler J."/>
            <person name="Miller J."/>
            <person name="Hammond M."/>
            <person name="Megy K."/>
            <person name="Lawson D."/>
            <person name="Kodira C."/>
            <person name="Sutton G."/>
            <person name="Meyer J."/>
            <person name="Hill C.A."/>
            <person name="Birren B."/>
            <person name="Nene V."/>
            <person name="Collins F."/>
            <person name="Alarcon-Chaidez F."/>
            <person name="Wikel S."/>
            <person name="Strausberg R."/>
        </authorList>
    </citation>
    <scope>NUCLEOTIDE SEQUENCE [LARGE SCALE GENOMIC DNA]</scope>
    <source>
        <strain evidence="4">Wikel</strain>
        <strain evidence="2">Wikel colony</strain>
    </source>
</reference>
<feature type="domain" description="NUP210 fourth Ig-like" evidence="1">
    <location>
        <begin position="65"/>
        <end position="110"/>
    </location>
</feature>
<dbReference type="Pfam" id="PF24991">
    <property type="entry name" value="Ig_NUP210_4th"/>
    <property type="match status" value="1"/>
</dbReference>
<dbReference type="AlphaFoldDB" id="B7PR95"/>
<keyword evidence="5" id="KW-1267">Proteomics identification</keyword>
<sequence>MEVLVIYRNLLPSLLPQDVPGKQVTLLVVANVLLEPSRVFLLEGARIHFGARLVRKGTASGECAMPSNLVVTVDFPSEHMEVLSSTENGTHHCVRTKGPATTRITGRLEGFRTPAGAIRKAAYGIKGSQEVSIFKRIVVQPPVLLFPWDPVVKPSYSPQARVSGTACAPLQAVACDLMLWHPKVISGYLELQPPKHM</sequence>
<proteinExistence type="evidence at protein level"/>
<dbReference type="InterPro" id="IPR056897">
    <property type="entry name" value="Ig_NUP210_4th"/>
</dbReference>
<reference evidence="3" key="2">
    <citation type="submission" date="2020-05" db="UniProtKB">
        <authorList>
            <consortium name="EnsemblMetazoa"/>
        </authorList>
    </citation>
    <scope>IDENTIFICATION</scope>
    <source>
        <strain evidence="3">wikel</strain>
    </source>
</reference>
<evidence type="ECO:0000313" key="3">
    <source>
        <dbReference type="EnsemblMetazoa" id="ISCW005902-PA"/>
    </source>
</evidence>
<evidence type="ECO:0000259" key="1">
    <source>
        <dbReference type="Pfam" id="PF24991"/>
    </source>
</evidence>
<accession>B7PR95</accession>
<evidence type="ECO:0007829" key="5">
    <source>
        <dbReference type="PeptideAtlas" id="B7PR95"/>
    </source>
</evidence>
<dbReference type="PaxDb" id="6945-B7PR95"/>
<organism>
    <name type="scientific">Ixodes scapularis</name>
    <name type="common">Black-legged tick</name>
    <name type="synonym">Deer tick</name>
    <dbReference type="NCBI Taxonomy" id="6945"/>
    <lineage>
        <taxon>Eukaryota</taxon>
        <taxon>Metazoa</taxon>
        <taxon>Ecdysozoa</taxon>
        <taxon>Arthropoda</taxon>
        <taxon>Chelicerata</taxon>
        <taxon>Arachnida</taxon>
        <taxon>Acari</taxon>
        <taxon>Parasitiformes</taxon>
        <taxon>Ixodida</taxon>
        <taxon>Ixodoidea</taxon>
        <taxon>Ixodidae</taxon>
        <taxon>Ixodinae</taxon>
        <taxon>Ixodes</taxon>
    </lineage>
</organism>
<dbReference type="VEuPathDB" id="VectorBase:ISCI005902"/>
<gene>
    <name evidence="2" type="ORF">IscW_ISCW005902</name>
</gene>
<dbReference type="EnsemblMetazoa" id="ISCW005902-RA">
    <property type="protein sequence ID" value="ISCW005902-PA"/>
    <property type="gene ID" value="ISCW005902"/>
</dbReference>
<protein>
    <recommendedName>
        <fullName evidence="1">NUP210 fourth Ig-like domain-containing protein</fullName>
    </recommendedName>
</protein>
<dbReference type="HOGENOM" id="CLU_1385565_0_0_1"/>
<evidence type="ECO:0000313" key="4">
    <source>
        <dbReference type="Proteomes" id="UP000001555"/>
    </source>
</evidence>
<dbReference type="EMBL" id="ABJB011095263">
    <property type="status" value="NOT_ANNOTATED_CDS"/>
    <property type="molecule type" value="Genomic_DNA"/>
</dbReference>
<name>B7PR95_IXOSC</name>
<dbReference type="EMBL" id="ABJB010765126">
    <property type="status" value="NOT_ANNOTATED_CDS"/>
    <property type="molecule type" value="Genomic_DNA"/>
</dbReference>
<dbReference type="VEuPathDB" id="VectorBase:ISCP_011080"/>
<dbReference type="EMBL" id="DS771161">
    <property type="protein sequence ID" value="EEC09117.1"/>
    <property type="molecule type" value="Genomic_DNA"/>
</dbReference>
<dbReference type="InterPro" id="IPR045197">
    <property type="entry name" value="NUP210-like"/>
</dbReference>
<dbReference type="PANTHER" id="PTHR23019:SF0">
    <property type="entry name" value="NUCLEAR PORE MEMBRANE GLYCOPROTEIN 210"/>
    <property type="match status" value="1"/>
</dbReference>
<dbReference type="VEuPathDB" id="VectorBase:ISCW005902"/>
<evidence type="ECO:0000313" key="2">
    <source>
        <dbReference type="EMBL" id="EEC09117.1"/>
    </source>
</evidence>
<dbReference type="Proteomes" id="UP000001555">
    <property type="component" value="Unassembled WGS sequence"/>
</dbReference>
<dbReference type="PANTHER" id="PTHR23019">
    <property type="entry name" value="NUCLEAR PORE MEMBRANE GLYCOPROTEIN GP210-RELATED"/>
    <property type="match status" value="1"/>
</dbReference>
<dbReference type="OrthoDB" id="361283at2759"/>
<keyword evidence="4" id="KW-1185">Reference proteome</keyword>
<dbReference type="InParanoid" id="B7PR95"/>